<dbReference type="PANTHER" id="PTHR43133">
    <property type="entry name" value="RNA POLYMERASE ECF-TYPE SIGMA FACTO"/>
    <property type="match status" value="1"/>
</dbReference>
<keyword evidence="8" id="KW-1185">Reference proteome</keyword>
<keyword evidence="3" id="KW-0731">Sigma factor</keyword>
<dbReference type="InterPro" id="IPR013324">
    <property type="entry name" value="RNA_pol_sigma_r3/r4-like"/>
</dbReference>
<evidence type="ECO:0000259" key="5">
    <source>
        <dbReference type="Pfam" id="PF04542"/>
    </source>
</evidence>
<feature type="domain" description="RNA polymerase sigma-70 region 2" evidence="5">
    <location>
        <begin position="28"/>
        <end position="95"/>
    </location>
</feature>
<evidence type="ECO:0000256" key="2">
    <source>
        <dbReference type="ARBA" id="ARBA00023015"/>
    </source>
</evidence>
<evidence type="ECO:0000256" key="1">
    <source>
        <dbReference type="ARBA" id="ARBA00010641"/>
    </source>
</evidence>
<dbReference type="EMBL" id="JAOVZB010000004">
    <property type="protein sequence ID" value="MCV2403190.1"/>
    <property type="molecule type" value="Genomic_DNA"/>
</dbReference>
<evidence type="ECO:0000256" key="4">
    <source>
        <dbReference type="ARBA" id="ARBA00023163"/>
    </source>
</evidence>
<keyword evidence="4" id="KW-0804">Transcription</keyword>
<dbReference type="InterPro" id="IPR013249">
    <property type="entry name" value="RNA_pol_sigma70_r4_t2"/>
</dbReference>
<proteinExistence type="inferred from homology"/>
<dbReference type="SUPFAM" id="SSF88946">
    <property type="entry name" value="Sigma2 domain of RNA polymerase sigma factors"/>
    <property type="match status" value="1"/>
</dbReference>
<protein>
    <submittedName>
        <fullName evidence="7">Sigma-70 family RNA polymerase sigma factor</fullName>
    </submittedName>
</protein>
<name>A0ABT2YTU8_9GAMM</name>
<dbReference type="PANTHER" id="PTHR43133:SF62">
    <property type="entry name" value="RNA POLYMERASE SIGMA FACTOR SIGZ"/>
    <property type="match status" value="1"/>
</dbReference>
<evidence type="ECO:0000259" key="6">
    <source>
        <dbReference type="Pfam" id="PF08281"/>
    </source>
</evidence>
<sequence length="179" mass="20763">MENSQWNTEVNALLFRIQTQDKLALKQLYELTSSKLLGLIYRIIKDHAEAEELLQEVFIKVWHQADKYRGEGSALAWLCVMARNASLDRLRKAQKHPHISTDEHQEFISSLTEEFDESSNIALNRCLYKLKEQARESVLLSYVHGYSHSELAHKMAVPLGTMKAWIRRGLQELKLCLKP</sequence>
<dbReference type="Gene3D" id="1.10.1740.10">
    <property type="match status" value="1"/>
</dbReference>
<dbReference type="SUPFAM" id="SSF88659">
    <property type="entry name" value="Sigma3 and sigma4 domains of RNA polymerase sigma factors"/>
    <property type="match status" value="1"/>
</dbReference>
<dbReference type="Gene3D" id="1.10.10.10">
    <property type="entry name" value="Winged helix-like DNA-binding domain superfamily/Winged helix DNA-binding domain"/>
    <property type="match status" value="1"/>
</dbReference>
<feature type="domain" description="RNA polymerase sigma factor 70 region 4 type 2" evidence="6">
    <location>
        <begin position="122"/>
        <end position="173"/>
    </location>
</feature>
<dbReference type="Pfam" id="PF04542">
    <property type="entry name" value="Sigma70_r2"/>
    <property type="match status" value="1"/>
</dbReference>
<keyword evidence="2" id="KW-0805">Transcription regulation</keyword>
<dbReference type="RefSeq" id="WP_263530571.1">
    <property type="nucleotide sequence ID" value="NZ_JAOVZB010000004.1"/>
</dbReference>
<dbReference type="InterPro" id="IPR007627">
    <property type="entry name" value="RNA_pol_sigma70_r2"/>
</dbReference>
<dbReference type="Pfam" id="PF08281">
    <property type="entry name" value="Sigma70_r4_2"/>
    <property type="match status" value="1"/>
</dbReference>
<comment type="similarity">
    <text evidence="1">Belongs to the sigma-70 factor family. ECF subfamily.</text>
</comment>
<evidence type="ECO:0000313" key="7">
    <source>
        <dbReference type="EMBL" id="MCV2403190.1"/>
    </source>
</evidence>
<evidence type="ECO:0000313" key="8">
    <source>
        <dbReference type="Proteomes" id="UP001209713"/>
    </source>
</evidence>
<organism evidence="7 8">
    <name type="scientific">Marinomonas sargassi</name>
    <dbReference type="NCBI Taxonomy" id="2984494"/>
    <lineage>
        <taxon>Bacteria</taxon>
        <taxon>Pseudomonadati</taxon>
        <taxon>Pseudomonadota</taxon>
        <taxon>Gammaproteobacteria</taxon>
        <taxon>Oceanospirillales</taxon>
        <taxon>Oceanospirillaceae</taxon>
        <taxon>Marinomonas</taxon>
    </lineage>
</organism>
<dbReference type="InterPro" id="IPR036388">
    <property type="entry name" value="WH-like_DNA-bd_sf"/>
</dbReference>
<evidence type="ECO:0000256" key="3">
    <source>
        <dbReference type="ARBA" id="ARBA00023082"/>
    </source>
</evidence>
<dbReference type="InterPro" id="IPR013325">
    <property type="entry name" value="RNA_pol_sigma_r2"/>
</dbReference>
<dbReference type="InterPro" id="IPR014284">
    <property type="entry name" value="RNA_pol_sigma-70_dom"/>
</dbReference>
<dbReference type="InterPro" id="IPR039425">
    <property type="entry name" value="RNA_pol_sigma-70-like"/>
</dbReference>
<gene>
    <name evidence="7" type="ORF">OFY17_09900</name>
</gene>
<reference evidence="7 8" key="1">
    <citation type="submission" date="2022-10" db="EMBL/GenBank/DDBJ databases">
        <title>Marinomonas transparenta sp. nov. and Marinomonas sargassi sp. nov., isolated from marine alga (Sargassum natans (L.) Gaillon).</title>
        <authorList>
            <person name="Wang Y."/>
        </authorList>
    </citation>
    <scope>NUCLEOTIDE SEQUENCE [LARGE SCALE GENOMIC DNA]</scope>
    <source>
        <strain evidence="7 8">C2222</strain>
    </source>
</reference>
<dbReference type="Proteomes" id="UP001209713">
    <property type="component" value="Unassembled WGS sequence"/>
</dbReference>
<dbReference type="NCBIfam" id="TIGR02937">
    <property type="entry name" value="sigma70-ECF"/>
    <property type="match status" value="1"/>
</dbReference>
<comment type="caution">
    <text evidence="7">The sequence shown here is derived from an EMBL/GenBank/DDBJ whole genome shotgun (WGS) entry which is preliminary data.</text>
</comment>
<accession>A0ABT2YTU8</accession>